<evidence type="ECO:0000256" key="3">
    <source>
        <dbReference type="ARBA" id="ARBA00023136"/>
    </source>
</evidence>
<organism evidence="7 8">
    <name type="scientific">Rhodophyticola porphyridii</name>
    <dbReference type="NCBI Taxonomy" id="1852017"/>
    <lineage>
        <taxon>Bacteria</taxon>
        <taxon>Pseudomonadati</taxon>
        <taxon>Pseudomonadota</taxon>
        <taxon>Alphaproteobacteria</taxon>
        <taxon>Rhodobacterales</taxon>
        <taxon>Roseobacteraceae</taxon>
        <taxon>Rhodophyticola</taxon>
    </lineage>
</organism>
<reference evidence="7 8" key="1">
    <citation type="submission" date="2018-10" db="EMBL/GenBank/DDBJ databases">
        <authorList>
            <person name="Jung H.S."/>
            <person name="Jeon C.O."/>
        </authorList>
    </citation>
    <scope>NUCLEOTIDE SEQUENCE [LARGE SCALE GENOMIC DNA]</scope>
    <source>
        <strain evidence="7 8">MA-7-27</strain>
    </source>
</reference>
<dbReference type="PANTHER" id="PTHR30329:SF21">
    <property type="entry name" value="LIPOPROTEIN YIAD-RELATED"/>
    <property type="match status" value="1"/>
</dbReference>
<dbReference type="PANTHER" id="PTHR30329">
    <property type="entry name" value="STATOR ELEMENT OF FLAGELLAR MOTOR COMPLEX"/>
    <property type="match status" value="1"/>
</dbReference>
<feature type="transmembrane region" description="Helical" evidence="5">
    <location>
        <begin position="30"/>
        <end position="49"/>
    </location>
</feature>
<comment type="caution">
    <text evidence="7">The sequence shown here is derived from an EMBL/GenBank/DDBJ whole genome shotgun (WGS) entry which is preliminary data.</text>
</comment>
<evidence type="ECO:0000313" key="7">
    <source>
        <dbReference type="EMBL" id="RMA43518.1"/>
    </source>
</evidence>
<keyword evidence="3 5" id="KW-0472">Membrane</keyword>
<dbReference type="RefSeq" id="WP_121896111.1">
    <property type="nucleotide sequence ID" value="NZ_RCNT01000001.1"/>
</dbReference>
<dbReference type="EMBL" id="RCNT01000001">
    <property type="protein sequence ID" value="RMA43518.1"/>
    <property type="molecule type" value="Genomic_DNA"/>
</dbReference>
<feature type="domain" description="Motility protein B-like N-terminal" evidence="6">
    <location>
        <begin position="14"/>
        <end position="66"/>
    </location>
</feature>
<dbReference type="GO" id="GO:0016020">
    <property type="term" value="C:membrane"/>
    <property type="evidence" value="ECO:0007669"/>
    <property type="project" value="UniProtKB-SubCell"/>
</dbReference>
<proteinExistence type="predicted"/>
<gene>
    <name evidence="7" type="ORF">D9R08_00805</name>
</gene>
<dbReference type="InterPro" id="IPR050330">
    <property type="entry name" value="Bact_OuterMem_StrucFunc"/>
</dbReference>
<evidence type="ECO:0000259" key="6">
    <source>
        <dbReference type="Pfam" id="PF13677"/>
    </source>
</evidence>
<sequence>MSGQNDARPIIIKRKKVVGGDGHHGGAWKVAYADFVTAMMAFFLLMWLLNATTEQQRKGLADYFSPTVPIARISGGGDGAFGGESVFSERVEAQNGTGATDRRPTEGRQSMGMTGVGHTEEEEEAILAALEDALMAGGGDSMVTDLALRHVQTRLSDEGLIIEVFARPGAPLFDEETGAPADWLVALAGVMVELFDTVTNRVAIIGHVRSEPITVVEESRWMQSTAHAHRVRVLLEDAGLPATRLQRITGHADRRPVDDDPMSVRNDRIEIILLRNRI</sequence>
<dbReference type="AlphaFoldDB" id="A0A3L9Y8B4"/>
<keyword evidence="5" id="KW-1133">Transmembrane helix</keyword>
<dbReference type="SUPFAM" id="SSF103088">
    <property type="entry name" value="OmpA-like"/>
    <property type="match status" value="1"/>
</dbReference>
<evidence type="ECO:0000256" key="1">
    <source>
        <dbReference type="ARBA" id="ARBA00004370"/>
    </source>
</evidence>
<name>A0A3L9Y8B4_9RHOB</name>
<dbReference type="Proteomes" id="UP000281343">
    <property type="component" value="Unassembled WGS sequence"/>
</dbReference>
<feature type="region of interest" description="Disordered" evidence="4">
    <location>
        <begin position="92"/>
        <end position="116"/>
    </location>
</feature>
<dbReference type="InterPro" id="IPR036737">
    <property type="entry name" value="OmpA-like_sf"/>
</dbReference>
<comment type="subcellular location">
    <subcellularLocation>
        <location evidence="1">Membrane</location>
    </subcellularLocation>
</comment>
<evidence type="ECO:0000256" key="5">
    <source>
        <dbReference type="SAM" id="Phobius"/>
    </source>
</evidence>
<dbReference type="InterPro" id="IPR025713">
    <property type="entry name" value="MotB-like_N_dom"/>
</dbReference>
<evidence type="ECO:0000256" key="2">
    <source>
        <dbReference type="ARBA" id="ARBA00022692"/>
    </source>
</evidence>
<keyword evidence="8" id="KW-1185">Reference proteome</keyword>
<accession>A0A3L9Y8B4</accession>
<dbReference type="Gene3D" id="3.30.1330.60">
    <property type="entry name" value="OmpA-like domain"/>
    <property type="match status" value="1"/>
</dbReference>
<protein>
    <submittedName>
        <fullName evidence="7">Chemotaxis protein MotB</fullName>
    </submittedName>
</protein>
<dbReference type="Pfam" id="PF13677">
    <property type="entry name" value="MotB_plug"/>
    <property type="match status" value="1"/>
</dbReference>
<dbReference type="OrthoDB" id="7170686at2"/>
<evidence type="ECO:0000313" key="8">
    <source>
        <dbReference type="Proteomes" id="UP000281343"/>
    </source>
</evidence>
<evidence type="ECO:0000256" key="4">
    <source>
        <dbReference type="SAM" id="MobiDB-lite"/>
    </source>
</evidence>
<keyword evidence="2 5" id="KW-0812">Transmembrane</keyword>